<dbReference type="Proteomes" id="UP000237347">
    <property type="component" value="Unassembled WGS sequence"/>
</dbReference>
<evidence type="ECO:0000313" key="1">
    <source>
        <dbReference type="EMBL" id="KAK7822208.1"/>
    </source>
</evidence>
<proteinExistence type="predicted"/>
<dbReference type="EMBL" id="PKMF04000674">
    <property type="protein sequence ID" value="KAK7822208.1"/>
    <property type="molecule type" value="Genomic_DNA"/>
</dbReference>
<keyword evidence="2" id="KW-1185">Reference proteome</keyword>
<organism evidence="1 2">
    <name type="scientific">Quercus suber</name>
    <name type="common">Cork oak</name>
    <dbReference type="NCBI Taxonomy" id="58331"/>
    <lineage>
        <taxon>Eukaryota</taxon>
        <taxon>Viridiplantae</taxon>
        <taxon>Streptophyta</taxon>
        <taxon>Embryophyta</taxon>
        <taxon>Tracheophyta</taxon>
        <taxon>Spermatophyta</taxon>
        <taxon>Magnoliopsida</taxon>
        <taxon>eudicotyledons</taxon>
        <taxon>Gunneridae</taxon>
        <taxon>Pentapetalae</taxon>
        <taxon>rosids</taxon>
        <taxon>fabids</taxon>
        <taxon>Fagales</taxon>
        <taxon>Fagaceae</taxon>
        <taxon>Quercus</taxon>
    </lineage>
</organism>
<evidence type="ECO:0000313" key="2">
    <source>
        <dbReference type="Proteomes" id="UP000237347"/>
    </source>
</evidence>
<comment type="caution">
    <text evidence="1">The sequence shown here is derived from an EMBL/GenBank/DDBJ whole genome shotgun (WGS) entry which is preliminary data.</text>
</comment>
<dbReference type="Gramene" id="rna-CFP56_25446">
    <property type="protein sequence ID" value="cds-POE79106.1"/>
    <property type="gene ID" value="gene-CFP56_25446"/>
</dbReference>
<protein>
    <submittedName>
        <fullName evidence="1">E3 ubiquitin-protein ligase ari9</fullName>
    </submittedName>
</protein>
<name>A0AAW0J6M7_QUESU</name>
<sequence>MESEDYLYDSDAEDTTYNEDHYYYSDKEEEKKMQNIIVGDGDDESISNKKAKQSYVLLKESDIQQRQENEMTEVSNVFISKAATTVLLLHYNWRV</sequence>
<reference evidence="1 2" key="1">
    <citation type="journal article" date="2018" name="Sci. Data">
        <title>The draft genome sequence of cork oak.</title>
        <authorList>
            <person name="Ramos A.M."/>
            <person name="Usie A."/>
            <person name="Barbosa P."/>
            <person name="Barros P.M."/>
            <person name="Capote T."/>
            <person name="Chaves I."/>
            <person name="Simoes F."/>
            <person name="Abreu I."/>
            <person name="Carrasquinho I."/>
            <person name="Faro C."/>
            <person name="Guimaraes J.B."/>
            <person name="Mendonca D."/>
            <person name="Nobrega F."/>
            <person name="Rodrigues L."/>
            <person name="Saibo N.J.M."/>
            <person name="Varela M.C."/>
            <person name="Egas C."/>
            <person name="Matos J."/>
            <person name="Miguel C.M."/>
            <person name="Oliveira M.M."/>
            <person name="Ricardo C.P."/>
            <person name="Goncalves S."/>
        </authorList>
    </citation>
    <scope>NUCLEOTIDE SEQUENCE [LARGE SCALE GENOMIC DNA]</scope>
    <source>
        <strain evidence="2">cv. HL8</strain>
    </source>
</reference>
<gene>
    <name evidence="1" type="primary">ARI9</name>
    <name evidence="1" type="ORF">CFP56_036929</name>
</gene>
<accession>A0AAW0J6M7</accession>
<dbReference type="AlphaFoldDB" id="A0AAW0J6M7"/>